<evidence type="ECO:0000256" key="1">
    <source>
        <dbReference type="SAM" id="Phobius"/>
    </source>
</evidence>
<gene>
    <name evidence="2" type="ORF">SVUK_LOCUS19373</name>
</gene>
<dbReference type="GO" id="GO:0006508">
    <property type="term" value="P:proteolysis"/>
    <property type="evidence" value="ECO:0007669"/>
    <property type="project" value="InterPro"/>
</dbReference>
<dbReference type="GO" id="GO:0004190">
    <property type="term" value="F:aspartic-type endopeptidase activity"/>
    <property type="evidence" value="ECO:0007669"/>
    <property type="project" value="InterPro"/>
</dbReference>
<name>A0A3P7LPQ4_STRVU</name>
<feature type="transmembrane region" description="Helical" evidence="1">
    <location>
        <begin position="112"/>
        <end position="137"/>
    </location>
</feature>
<reference evidence="2 3" key="1">
    <citation type="submission" date="2018-11" db="EMBL/GenBank/DDBJ databases">
        <authorList>
            <consortium name="Pathogen Informatics"/>
        </authorList>
    </citation>
    <scope>NUCLEOTIDE SEQUENCE [LARGE SCALE GENOMIC DNA]</scope>
</reference>
<organism evidence="2 3">
    <name type="scientific">Strongylus vulgaris</name>
    <name type="common">Blood worm</name>
    <dbReference type="NCBI Taxonomy" id="40348"/>
    <lineage>
        <taxon>Eukaryota</taxon>
        <taxon>Metazoa</taxon>
        <taxon>Ecdysozoa</taxon>
        <taxon>Nematoda</taxon>
        <taxon>Chromadorea</taxon>
        <taxon>Rhabditida</taxon>
        <taxon>Rhabditina</taxon>
        <taxon>Rhabditomorpha</taxon>
        <taxon>Strongyloidea</taxon>
        <taxon>Strongylidae</taxon>
        <taxon>Strongylus</taxon>
    </lineage>
</organism>
<dbReference type="EMBL" id="UYYB01129724">
    <property type="protein sequence ID" value="VDM84375.1"/>
    <property type="molecule type" value="Genomic_DNA"/>
</dbReference>
<dbReference type="CDD" id="cd00303">
    <property type="entry name" value="retropepsin_like"/>
    <property type="match status" value="1"/>
</dbReference>
<accession>A0A3P7LPQ4</accession>
<dbReference type="AlphaFoldDB" id="A0A3P7LPQ4"/>
<proteinExistence type="predicted"/>
<dbReference type="PROSITE" id="PS00141">
    <property type="entry name" value="ASP_PROTEASE"/>
    <property type="match status" value="1"/>
</dbReference>
<dbReference type="Pfam" id="PF13975">
    <property type="entry name" value="gag-asp_proteas"/>
    <property type="match status" value="1"/>
</dbReference>
<dbReference type="Gene3D" id="2.40.70.10">
    <property type="entry name" value="Acid Proteases"/>
    <property type="match status" value="1"/>
</dbReference>
<evidence type="ECO:0000313" key="2">
    <source>
        <dbReference type="EMBL" id="VDM84375.1"/>
    </source>
</evidence>
<sequence>MILNRNDVAATLDGNELLVTRCKSVAPSNVIHDHNINGTCYVLTPIEIGNEVWFSVPGTDDLVQYSPTMGILANTFSHIQNAGESVGRSLKSIYDKTTTHLSEGVNRIKWSIIYFLLWVTLPVLVIILIVIVCIIYFKLYLVRRTTATAATAMMDFAKTLSTKRSKRQRRNQINTVLVEEQNTSEEPLFVPRIYSVTSYKDSKHHKLPYIRIHIENQPFTALIDSGASISYMKLSTLQSLGPLPPETFEHDFTVARAANGTEVQLLATVTPLLRIGKYFMKHPFQVSPDEQCPAPVLLGSDFIRRLNEIGFKITIDLHNQSLTIGDENYNL</sequence>
<keyword evidence="3" id="KW-1185">Reference proteome</keyword>
<dbReference type="SUPFAM" id="SSF50630">
    <property type="entry name" value="Acid proteases"/>
    <property type="match status" value="1"/>
</dbReference>
<keyword evidence="1" id="KW-0472">Membrane</keyword>
<dbReference type="InterPro" id="IPR021109">
    <property type="entry name" value="Peptidase_aspartic_dom_sf"/>
</dbReference>
<keyword evidence="1" id="KW-0812">Transmembrane</keyword>
<dbReference type="OrthoDB" id="5874204at2759"/>
<protein>
    <recommendedName>
        <fullName evidence="4">Peptidase A2 domain-containing protein</fullName>
    </recommendedName>
</protein>
<feature type="non-terminal residue" evidence="2">
    <location>
        <position position="331"/>
    </location>
</feature>
<keyword evidence="1" id="KW-1133">Transmembrane helix</keyword>
<dbReference type="Proteomes" id="UP000270094">
    <property type="component" value="Unassembled WGS sequence"/>
</dbReference>
<evidence type="ECO:0008006" key="4">
    <source>
        <dbReference type="Google" id="ProtNLM"/>
    </source>
</evidence>
<dbReference type="InterPro" id="IPR001969">
    <property type="entry name" value="Aspartic_peptidase_AS"/>
</dbReference>
<evidence type="ECO:0000313" key="3">
    <source>
        <dbReference type="Proteomes" id="UP000270094"/>
    </source>
</evidence>